<dbReference type="STRING" id="31234.E3M7V8"/>
<feature type="region of interest" description="Disordered" evidence="5">
    <location>
        <begin position="90"/>
        <end position="116"/>
    </location>
</feature>
<keyword evidence="3" id="KW-0862">Zinc</keyword>
<evidence type="ECO:0000313" key="7">
    <source>
        <dbReference type="EMBL" id="EFO93689.1"/>
    </source>
</evidence>
<keyword evidence="8" id="KW-1185">Reference proteome</keyword>
<feature type="domain" description="BED-type" evidence="6">
    <location>
        <begin position="362"/>
        <end position="411"/>
    </location>
</feature>
<dbReference type="InterPro" id="IPR036236">
    <property type="entry name" value="Znf_C2H2_sf"/>
</dbReference>
<dbReference type="GO" id="GO:0006357">
    <property type="term" value="P:regulation of transcription by RNA polymerase II"/>
    <property type="evidence" value="ECO:0007669"/>
    <property type="project" value="TreeGrafter"/>
</dbReference>
<feature type="compositionally biased region" description="Low complexity" evidence="5">
    <location>
        <begin position="96"/>
        <end position="116"/>
    </location>
</feature>
<evidence type="ECO:0000259" key="6">
    <source>
        <dbReference type="PROSITE" id="PS50808"/>
    </source>
</evidence>
<feature type="domain" description="BED-type" evidence="6">
    <location>
        <begin position="135"/>
        <end position="187"/>
    </location>
</feature>
<dbReference type="InParanoid" id="E3M7V8"/>
<proteinExistence type="predicted"/>
<sequence length="452" mass="51465">MEGHSNTSVILHTYQQQQTQLIPSIIPQNLPDGYGIPTTISQADFSANNNFINTNPWNSTNFQNYQDNQFTNEVSVLNYPTVYDDFSKESTTGTLSDPSLHGSNSSSSTSDVGSSIDCSISPEPILMPSVKRGRPTENPCWAYFHRIDDQLVKCRLCTKILQVVRSACATNMTKHLERHHTDDYQKVTGQLKLFRMNDAGIRSKMHYEISENPLTNIPVLATSYILPKMDSMETFDASQYYPIQQQQQQQPQQDSSINPQQFVQFEQPQTSSDLQTWPLTHFWQNGATTTQTNMMGHLGEPSTSSIGASVIQEIHKLSINPEQKNIQLELEQQRNLIIAQKAEEKGRIIRQTTKPYQKRNRKTEHPVWAFFKRTGDGNAECIICQGVVKSPCSSNFMRHLMRHHSTEYNDVYLKWIEKRNVTHPGVHCTSVPPPLSFPNNDAPRQEQIFSVT</sequence>
<dbReference type="SUPFAM" id="SSF57667">
    <property type="entry name" value="beta-beta-alpha zinc fingers"/>
    <property type="match status" value="2"/>
</dbReference>
<gene>
    <name evidence="7" type="ORF">CRE_12603</name>
</gene>
<dbReference type="Pfam" id="PF02892">
    <property type="entry name" value="zf-BED"/>
    <property type="match status" value="2"/>
</dbReference>
<dbReference type="AlphaFoldDB" id="E3M7V8"/>
<dbReference type="GO" id="GO:0005634">
    <property type="term" value="C:nucleus"/>
    <property type="evidence" value="ECO:0007669"/>
    <property type="project" value="TreeGrafter"/>
</dbReference>
<dbReference type="PANTHER" id="PTHR34396:SF25">
    <property type="entry name" value="BOUNDARY ELEMENT ASSOCIATED FACTOR"/>
    <property type="match status" value="1"/>
</dbReference>
<keyword evidence="1" id="KW-0479">Metal-binding</keyword>
<dbReference type="PROSITE" id="PS50808">
    <property type="entry name" value="ZF_BED"/>
    <property type="match status" value="2"/>
</dbReference>
<name>E3M7V8_CAERE</name>
<evidence type="ECO:0000256" key="4">
    <source>
        <dbReference type="PROSITE-ProRule" id="PRU00027"/>
    </source>
</evidence>
<evidence type="ECO:0000256" key="1">
    <source>
        <dbReference type="ARBA" id="ARBA00022723"/>
    </source>
</evidence>
<dbReference type="Proteomes" id="UP000008281">
    <property type="component" value="Unassembled WGS sequence"/>
</dbReference>
<evidence type="ECO:0000256" key="5">
    <source>
        <dbReference type="SAM" id="MobiDB-lite"/>
    </source>
</evidence>
<keyword evidence="2 4" id="KW-0863">Zinc-finger</keyword>
<protein>
    <recommendedName>
        <fullName evidence="6">BED-type domain-containing protein</fullName>
    </recommendedName>
</protein>
<dbReference type="OrthoDB" id="5871196at2759"/>
<dbReference type="SMART" id="SM00614">
    <property type="entry name" value="ZnF_BED"/>
    <property type="match status" value="2"/>
</dbReference>
<evidence type="ECO:0000313" key="8">
    <source>
        <dbReference type="Proteomes" id="UP000008281"/>
    </source>
</evidence>
<dbReference type="PANTHER" id="PTHR34396">
    <property type="entry name" value="OS03G0264950 PROTEIN-RELATED"/>
    <property type="match status" value="1"/>
</dbReference>
<dbReference type="FunCoup" id="E3M7V8">
    <property type="interactions" value="1442"/>
</dbReference>
<dbReference type="EMBL" id="DS268427">
    <property type="protein sequence ID" value="EFO93689.1"/>
    <property type="molecule type" value="Genomic_DNA"/>
</dbReference>
<dbReference type="HOGENOM" id="CLU_681947_0_0_1"/>
<dbReference type="InterPro" id="IPR053031">
    <property type="entry name" value="Cuticle_assoc_protein"/>
</dbReference>
<dbReference type="InterPro" id="IPR003656">
    <property type="entry name" value="Znf_BED"/>
</dbReference>
<reference evidence="7" key="1">
    <citation type="submission" date="2007-07" db="EMBL/GenBank/DDBJ databases">
        <title>PCAP assembly of the Caenorhabditis remanei genome.</title>
        <authorList>
            <consortium name="The Caenorhabditis remanei Sequencing Consortium"/>
            <person name="Wilson R.K."/>
        </authorList>
    </citation>
    <scope>NUCLEOTIDE SEQUENCE [LARGE SCALE GENOMIC DNA]</scope>
    <source>
        <strain evidence="7">PB4641</strain>
    </source>
</reference>
<evidence type="ECO:0000256" key="2">
    <source>
        <dbReference type="ARBA" id="ARBA00022771"/>
    </source>
</evidence>
<dbReference type="OMA" id="THPGIHC"/>
<evidence type="ECO:0000256" key="3">
    <source>
        <dbReference type="ARBA" id="ARBA00022833"/>
    </source>
</evidence>
<dbReference type="GO" id="GO:1990837">
    <property type="term" value="F:sequence-specific double-stranded DNA binding"/>
    <property type="evidence" value="ECO:0007669"/>
    <property type="project" value="TreeGrafter"/>
</dbReference>
<organism evidence="8">
    <name type="scientific">Caenorhabditis remanei</name>
    <name type="common">Caenorhabditis vulgaris</name>
    <dbReference type="NCBI Taxonomy" id="31234"/>
    <lineage>
        <taxon>Eukaryota</taxon>
        <taxon>Metazoa</taxon>
        <taxon>Ecdysozoa</taxon>
        <taxon>Nematoda</taxon>
        <taxon>Chromadorea</taxon>
        <taxon>Rhabditida</taxon>
        <taxon>Rhabditina</taxon>
        <taxon>Rhabditomorpha</taxon>
        <taxon>Rhabditoidea</taxon>
        <taxon>Rhabditidae</taxon>
        <taxon>Peloderinae</taxon>
        <taxon>Caenorhabditis</taxon>
    </lineage>
</organism>
<dbReference type="eggNOG" id="ENOG502TGV1">
    <property type="taxonomic scope" value="Eukaryota"/>
</dbReference>
<accession>E3M7V8</accession>
<dbReference type="GO" id="GO:0008270">
    <property type="term" value="F:zinc ion binding"/>
    <property type="evidence" value="ECO:0007669"/>
    <property type="project" value="UniProtKB-KW"/>
</dbReference>